<evidence type="ECO:0000313" key="3">
    <source>
        <dbReference type="EMBL" id="MBZ6155005.1"/>
    </source>
</evidence>
<dbReference type="InterPro" id="IPR000873">
    <property type="entry name" value="AMP-dep_synth/lig_dom"/>
</dbReference>
<gene>
    <name evidence="3" type="ORF">KVH32_28150</name>
</gene>
<proteinExistence type="predicted"/>
<dbReference type="InterPro" id="IPR050237">
    <property type="entry name" value="ATP-dep_AMP-bd_enzyme"/>
</dbReference>
<evidence type="ECO:0000313" key="4">
    <source>
        <dbReference type="Proteomes" id="UP000758701"/>
    </source>
</evidence>
<dbReference type="PANTHER" id="PTHR43767">
    <property type="entry name" value="LONG-CHAIN-FATTY-ACID--COA LIGASE"/>
    <property type="match status" value="1"/>
</dbReference>
<dbReference type="PANTHER" id="PTHR43767:SF1">
    <property type="entry name" value="NONRIBOSOMAL PEPTIDE SYNTHASE PES1 (EUROFUNG)-RELATED"/>
    <property type="match status" value="1"/>
</dbReference>
<dbReference type="InterPro" id="IPR042099">
    <property type="entry name" value="ANL_N_sf"/>
</dbReference>
<reference evidence="3 4" key="1">
    <citation type="submission" date="2021-06" db="EMBL/GenBank/DDBJ databases">
        <title>Ecological speciation of a Streptomyces species isolated from different habitats and geographic origins.</title>
        <authorList>
            <person name="Wang J."/>
        </authorList>
    </citation>
    <scope>NUCLEOTIDE SEQUENCE [LARGE SCALE GENOMIC DNA]</scope>
    <source>
        <strain evidence="3 4">FXJ8.012</strain>
    </source>
</reference>
<name>A0ABS7WCH4_STROV</name>
<sequence>MADLHARLEQLAADRPHDTALVLGRRDGSGRAITFARLVAGCREAADAFERAGVRRGHKAVTMTGDPYHLFTTVHGLLAVGAVPVLVDPGLPRADLRQCLDEVAPEVFVGQPLAHLGRTALGWARGHVRTAVVTGAAVPGLRRRLPVPGARRGGAPAGPPPVRDPLPPAPDDGLALIAFTSGSTGVPKGAEYHHSTLLGQAETLARLVGTDGTLLAGFLPVVLLGPVLGHTTVAPAVNHRAPARTPSARLVRPLLENRTEVVVGSPAVLGLLAEHCARRRLVLSCVDRVISFGAPLRAGLADALHAVLRPDAEVLSAYGATECLPVSAVSTTEACAPGAGTCVGRPLDGVAARILDAGPDGVGEIAVTGANVSPAYHARPEITAATKTATDRGVQHRTGDMGLIDGEGRIWFHGRRSHRVIGTDYVLTTEDVEAAADTLPGVRRTALVGVGAPGRQRAVLCVELTARGPGRGAAVTAVRELLDRRPEGRHVAAVLVHPGFPTDIRHNSKINRDRLADWATRRLRRPR</sequence>
<dbReference type="EMBL" id="JAHSTP010000014">
    <property type="protein sequence ID" value="MBZ6155005.1"/>
    <property type="molecule type" value="Genomic_DNA"/>
</dbReference>
<dbReference type="Proteomes" id="UP000758701">
    <property type="component" value="Unassembled WGS sequence"/>
</dbReference>
<accession>A0ABS7WCH4</accession>
<dbReference type="Pfam" id="PF00501">
    <property type="entry name" value="AMP-binding"/>
    <property type="match status" value="1"/>
</dbReference>
<dbReference type="RefSeq" id="WP_224310018.1">
    <property type="nucleotide sequence ID" value="NZ_JAHSST010000014.1"/>
</dbReference>
<feature type="region of interest" description="Disordered" evidence="1">
    <location>
        <begin position="144"/>
        <end position="164"/>
    </location>
</feature>
<dbReference type="SUPFAM" id="SSF56801">
    <property type="entry name" value="Acetyl-CoA synthetase-like"/>
    <property type="match status" value="1"/>
</dbReference>
<evidence type="ECO:0000259" key="2">
    <source>
        <dbReference type="Pfam" id="PF00501"/>
    </source>
</evidence>
<dbReference type="Gene3D" id="3.40.50.12780">
    <property type="entry name" value="N-terminal domain of ligase-like"/>
    <property type="match status" value="1"/>
</dbReference>
<protein>
    <submittedName>
        <fullName evidence="3">AMP-binding protein</fullName>
    </submittedName>
</protein>
<feature type="domain" description="AMP-dependent synthetase/ligase" evidence="2">
    <location>
        <begin position="9"/>
        <end position="376"/>
    </location>
</feature>
<organism evidence="3 4">
    <name type="scientific">Streptomyces olivaceus</name>
    <dbReference type="NCBI Taxonomy" id="47716"/>
    <lineage>
        <taxon>Bacteria</taxon>
        <taxon>Bacillati</taxon>
        <taxon>Actinomycetota</taxon>
        <taxon>Actinomycetes</taxon>
        <taxon>Kitasatosporales</taxon>
        <taxon>Streptomycetaceae</taxon>
        <taxon>Streptomyces</taxon>
    </lineage>
</organism>
<comment type="caution">
    <text evidence="3">The sequence shown here is derived from an EMBL/GenBank/DDBJ whole genome shotgun (WGS) entry which is preliminary data.</text>
</comment>
<keyword evidence="4" id="KW-1185">Reference proteome</keyword>
<dbReference type="PROSITE" id="PS00455">
    <property type="entry name" value="AMP_BINDING"/>
    <property type="match status" value="1"/>
</dbReference>
<evidence type="ECO:0000256" key="1">
    <source>
        <dbReference type="SAM" id="MobiDB-lite"/>
    </source>
</evidence>
<dbReference type="InterPro" id="IPR020845">
    <property type="entry name" value="AMP-binding_CS"/>
</dbReference>